<sequence>MESRPSNVYLSLFSENSYYNEVGSQNIPSYDEIINSPFYKGVDYRNQVMRRPNEEVPEIQKNAVRDNFQPASKYRKIKCNVNGKVKYVIIGLLLVLFVIVTFLLKIYLLKSTNKVEFSVSDLVPTKEPWFLGKKYTKDWEIAMMKTCKEQTVYITQVVICCNKVLDTDKCNNLTSCIPYLNDLSKEPKYGQYIFLYDNELNIYEGTDWPCSFLDGRILIFGNIGCDICNNEYSIDDDFFKNIKKMINFMDKRNILKNDLKVKVENCDIKTIFV</sequence>
<keyword evidence="1" id="KW-0472">Membrane</keyword>
<evidence type="ECO:0000313" key="2">
    <source>
        <dbReference type="EMBL" id="JAS28121.1"/>
    </source>
</evidence>
<dbReference type="AlphaFoldDB" id="A0A1B6DR27"/>
<name>A0A1B6DR27_9HEMI</name>
<proteinExistence type="predicted"/>
<reference evidence="2" key="1">
    <citation type="submission" date="2015-12" db="EMBL/GenBank/DDBJ databases">
        <title>De novo transcriptome assembly of four potential Pierce s Disease insect vectors from Arizona vineyards.</title>
        <authorList>
            <person name="Tassone E.E."/>
        </authorList>
    </citation>
    <scope>NUCLEOTIDE SEQUENCE</scope>
</reference>
<gene>
    <name evidence="2" type="ORF">g.2675</name>
</gene>
<accession>A0A1B6DR27</accession>
<keyword evidence="1" id="KW-1133">Transmembrane helix</keyword>
<protein>
    <submittedName>
        <fullName evidence="2">Uncharacterized protein</fullName>
    </submittedName>
</protein>
<dbReference type="EMBL" id="GEDC01009177">
    <property type="protein sequence ID" value="JAS28121.1"/>
    <property type="molecule type" value="Transcribed_RNA"/>
</dbReference>
<organism evidence="2">
    <name type="scientific">Clastoptera arizonana</name>
    <name type="common">Arizona spittle bug</name>
    <dbReference type="NCBI Taxonomy" id="38151"/>
    <lineage>
        <taxon>Eukaryota</taxon>
        <taxon>Metazoa</taxon>
        <taxon>Ecdysozoa</taxon>
        <taxon>Arthropoda</taxon>
        <taxon>Hexapoda</taxon>
        <taxon>Insecta</taxon>
        <taxon>Pterygota</taxon>
        <taxon>Neoptera</taxon>
        <taxon>Paraneoptera</taxon>
        <taxon>Hemiptera</taxon>
        <taxon>Auchenorrhyncha</taxon>
        <taxon>Cercopoidea</taxon>
        <taxon>Clastopteridae</taxon>
        <taxon>Clastoptera</taxon>
    </lineage>
</organism>
<feature type="transmembrane region" description="Helical" evidence="1">
    <location>
        <begin position="85"/>
        <end position="108"/>
    </location>
</feature>
<evidence type="ECO:0000256" key="1">
    <source>
        <dbReference type="SAM" id="Phobius"/>
    </source>
</evidence>
<keyword evidence="1" id="KW-0812">Transmembrane</keyword>